<evidence type="ECO:0000313" key="4">
    <source>
        <dbReference type="Proteomes" id="UP000184396"/>
    </source>
</evidence>
<sequence length="284" mass="32583">MKRNILLPTDFSKNAWYAILYALELYKREACDFYILNVFSATSNIMESLMNMEPGSELYETAKADSETGLAKVLDMIAFRDHKNPRHQFIPVTTFNNPLEAIKNIVEEKDIEMIVMGTRGETNSKKVVYGSVALNVMEKVRNCPVIVVPAEAKHHLPKEIVFPTSYKTHYKKRELNYLVDIAKTCDANICVLHVSRKAELDAKLLENKKLLETIFEDVSYSFHQLRHMEIPVAINCFIESRDSDMVAFINKKHSFFGSILTQPLVKDIAFHSVVPILVMHDLRN</sequence>
<evidence type="ECO:0000313" key="3">
    <source>
        <dbReference type="EMBL" id="SHI53783.1"/>
    </source>
</evidence>
<dbReference type="InterPro" id="IPR006016">
    <property type="entry name" value="UspA"/>
</dbReference>
<dbReference type="SUPFAM" id="SSF52402">
    <property type="entry name" value="Adenine nucleotide alpha hydrolases-like"/>
    <property type="match status" value="2"/>
</dbReference>
<dbReference type="eggNOG" id="COG0589">
    <property type="taxonomic scope" value="Bacteria"/>
</dbReference>
<dbReference type="RefSeq" id="WP_019387588.1">
    <property type="nucleotide sequence ID" value="NZ_ALIH01000006.1"/>
</dbReference>
<dbReference type="Proteomes" id="UP000184396">
    <property type="component" value="Unassembled WGS sequence"/>
</dbReference>
<keyword evidence="4" id="KW-1185">Reference proteome</keyword>
<gene>
    <name evidence="3" type="ORF">SAMN05216261_0971</name>
</gene>
<proteinExistence type="inferred from homology"/>
<dbReference type="STRING" id="1178825.SAMN05216261_0971"/>
<accession>A0A1M6BYR5</accession>
<evidence type="ECO:0000259" key="2">
    <source>
        <dbReference type="Pfam" id="PF00582"/>
    </source>
</evidence>
<dbReference type="PANTHER" id="PTHR46268:SF6">
    <property type="entry name" value="UNIVERSAL STRESS PROTEIN UP12"/>
    <property type="match status" value="1"/>
</dbReference>
<dbReference type="AlphaFoldDB" id="A0A1M6BYR5"/>
<comment type="similarity">
    <text evidence="1">Belongs to the universal stress protein A family.</text>
</comment>
<reference evidence="3 4" key="1">
    <citation type="submission" date="2016-11" db="EMBL/GenBank/DDBJ databases">
        <authorList>
            <person name="Jaros S."/>
            <person name="Januszkiewicz K."/>
            <person name="Wedrychowicz H."/>
        </authorList>
    </citation>
    <scope>NUCLEOTIDE SEQUENCE [LARGE SCALE GENOMIC DNA]</scope>
    <source>
        <strain evidence="3 4">CGMCC 1.12213</strain>
    </source>
</reference>
<organism evidence="3 4">
    <name type="scientific">Algibacter luteus</name>
    <dbReference type="NCBI Taxonomy" id="1178825"/>
    <lineage>
        <taxon>Bacteria</taxon>
        <taxon>Pseudomonadati</taxon>
        <taxon>Bacteroidota</taxon>
        <taxon>Flavobacteriia</taxon>
        <taxon>Flavobacteriales</taxon>
        <taxon>Flavobacteriaceae</taxon>
        <taxon>Algibacter</taxon>
    </lineage>
</organism>
<dbReference type="OrthoDB" id="9788959at2"/>
<dbReference type="EMBL" id="FQYK01000002">
    <property type="protein sequence ID" value="SHI53783.1"/>
    <property type="molecule type" value="Genomic_DNA"/>
</dbReference>
<name>A0A1M6BYR5_9FLAO</name>
<feature type="domain" description="UspA" evidence="2">
    <location>
        <begin position="2"/>
        <end position="149"/>
    </location>
</feature>
<protein>
    <submittedName>
        <fullName evidence="3">Nucleotide-binding universal stress protein, UspA family</fullName>
    </submittedName>
</protein>
<dbReference type="Pfam" id="PF00582">
    <property type="entry name" value="Usp"/>
    <property type="match status" value="1"/>
</dbReference>
<evidence type="ECO:0000256" key="1">
    <source>
        <dbReference type="ARBA" id="ARBA00008791"/>
    </source>
</evidence>
<dbReference type="PRINTS" id="PR01438">
    <property type="entry name" value="UNVRSLSTRESS"/>
</dbReference>
<dbReference type="Gene3D" id="3.40.50.620">
    <property type="entry name" value="HUPs"/>
    <property type="match status" value="2"/>
</dbReference>
<dbReference type="InterPro" id="IPR014729">
    <property type="entry name" value="Rossmann-like_a/b/a_fold"/>
</dbReference>
<dbReference type="PANTHER" id="PTHR46268">
    <property type="entry name" value="STRESS RESPONSE PROTEIN NHAX"/>
    <property type="match status" value="1"/>
</dbReference>
<dbReference type="CDD" id="cd00293">
    <property type="entry name" value="USP-like"/>
    <property type="match status" value="1"/>
</dbReference>
<dbReference type="InterPro" id="IPR006015">
    <property type="entry name" value="Universal_stress_UspA"/>
</dbReference>